<evidence type="ECO:0000259" key="4">
    <source>
        <dbReference type="SMART" id="SM00382"/>
    </source>
</evidence>
<proteinExistence type="inferred from homology"/>
<keyword evidence="2" id="KW-0547">Nucleotide-binding</keyword>
<dbReference type="Gene3D" id="3.40.50.300">
    <property type="entry name" value="P-loop containing nucleotide triphosphate hydrolases"/>
    <property type="match status" value="1"/>
</dbReference>
<feature type="domain" description="AAA+ ATPase" evidence="4">
    <location>
        <begin position="129"/>
        <end position="261"/>
    </location>
</feature>
<dbReference type="SUPFAM" id="SSF52540">
    <property type="entry name" value="P-loop containing nucleoside triphosphate hydrolases"/>
    <property type="match status" value="1"/>
</dbReference>
<keyword evidence="6" id="KW-1185">Reference proteome</keyword>
<evidence type="ECO:0000313" key="6">
    <source>
        <dbReference type="Proteomes" id="UP000193420"/>
    </source>
</evidence>
<evidence type="ECO:0000256" key="1">
    <source>
        <dbReference type="ARBA" id="ARBA00006914"/>
    </source>
</evidence>
<dbReference type="STRING" id="188872.SAMN03080602_01525"/>
<dbReference type="InterPro" id="IPR050221">
    <property type="entry name" value="26S_Proteasome_ATPase"/>
</dbReference>
<dbReference type="GO" id="GO:0005524">
    <property type="term" value="F:ATP binding"/>
    <property type="evidence" value="ECO:0007669"/>
    <property type="project" value="UniProtKB-KW"/>
</dbReference>
<evidence type="ECO:0000256" key="3">
    <source>
        <dbReference type="ARBA" id="ARBA00022840"/>
    </source>
</evidence>
<dbReference type="PANTHER" id="PTHR23073">
    <property type="entry name" value="26S PROTEASOME REGULATORY SUBUNIT"/>
    <property type="match status" value="1"/>
</dbReference>
<dbReference type="InterPro" id="IPR003593">
    <property type="entry name" value="AAA+_ATPase"/>
</dbReference>
<sequence>MTLKTNILKPSTKKFIVDLVNAGLIGESKLVELAALSLARSIKKDAPEVSTSINQAISSFSINGGAAIRSVGRPLPIDYDSQLEMATLSTPNIDSNVSPILPDDLKDKINGFLDERNKINLLLEKNIKPSTSILLIGQPGTGKTMLAKHIASVLNKNLLTLDLSSSMSSLMGKTGANLKKVLQYAKQNPSVLLFDEFDAIAKKRDDNTDLGEIKRVVNILLMELEDWPVSSVFIATSNHPELLDKAIWRRFDHIITLPLPKKSERLSILNKELAEFLELSNTSTSILEPISEFFIESSPADICKYANNVKRRSVLRNQKPLVALFEELDGFKDDKKIRARFCVIAKELLGDSITVRELAEISGLSPAGVQHHLKKNKS</sequence>
<dbReference type="SMART" id="SM00382">
    <property type="entry name" value="AAA"/>
    <property type="match status" value="1"/>
</dbReference>
<evidence type="ECO:0000313" key="5">
    <source>
        <dbReference type="EMBL" id="SMG24165.1"/>
    </source>
</evidence>
<dbReference type="CDD" id="cd19481">
    <property type="entry name" value="RecA-like_protease"/>
    <property type="match status" value="1"/>
</dbReference>
<dbReference type="EMBL" id="FXAO01000003">
    <property type="protein sequence ID" value="SMG24165.1"/>
    <property type="molecule type" value="Genomic_DNA"/>
</dbReference>
<comment type="similarity">
    <text evidence="1">Belongs to the AAA ATPase family.</text>
</comment>
<accession>A0A1X7J8M8</accession>
<dbReference type="GO" id="GO:0016887">
    <property type="term" value="F:ATP hydrolysis activity"/>
    <property type="evidence" value="ECO:0007669"/>
    <property type="project" value="InterPro"/>
</dbReference>
<dbReference type="InterPro" id="IPR027417">
    <property type="entry name" value="P-loop_NTPase"/>
</dbReference>
<organism evidence="5 6">
    <name type="scientific">Arenibacter troitsensis</name>
    <dbReference type="NCBI Taxonomy" id="188872"/>
    <lineage>
        <taxon>Bacteria</taxon>
        <taxon>Pseudomonadati</taxon>
        <taxon>Bacteroidota</taxon>
        <taxon>Flavobacteriia</taxon>
        <taxon>Flavobacteriales</taxon>
        <taxon>Flavobacteriaceae</taxon>
        <taxon>Arenibacter</taxon>
    </lineage>
</organism>
<dbReference type="AlphaFoldDB" id="A0A1X7J8M8"/>
<dbReference type="OrthoDB" id="7438987at2"/>
<evidence type="ECO:0000256" key="2">
    <source>
        <dbReference type="ARBA" id="ARBA00022741"/>
    </source>
</evidence>
<keyword evidence="3" id="KW-0067">ATP-binding</keyword>
<dbReference type="Pfam" id="PF00004">
    <property type="entry name" value="AAA"/>
    <property type="match status" value="1"/>
</dbReference>
<gene>
    <name evidence="5" type="ORF">SAMN03080602_01525</name>
</gene>
<dbReference type="InterPro" id="IPR003959">
    <property type="entry name" value="ATPase_AAA_core"/>
</dbReference>
<reference evidence="6" key="1">
    <citation type="submission" date="2017-04" db="EMBL/GenBank/DDBJ databases">
        <authorList>
            <person name="Varghese N."/>
            <person name="Submissions S."/>
        </authorList>
    </citation>
    <scope>NUCLEOTIDE SEQUENCE [LARGE SCALE GENOMIC DNA]</scope>
    <source>
        <strain evidence="6">DSM 19835</strain>
    </source>
</reference>
<protein>
    <submittedName>
        <fullName evidence="5">ATPase family associated with various cellular activities (AAA)</fullName>
    </submittedName>
</protein>
<name>A0A1X7J8M8_9FLAO</name>
<dbReference type="Proteomes" id="UP000193420">
    <property type="component" value="Unassembled WGS sequence"/>
</dbReference>